<evidence type="ECO:0000256" key="7">
    <source>
        <dbReference type="ARBA" id="ARBA00023277"/>
    </source>
</evidence>
<dbReference type="Proteomes" id="UP000465266">
    <property type="component" value="Unassembled WGS sequence"/>
</dbReference>
<feature type="region of interest" description="Disordered" evidence="10">
    <location>
        <begin position="446"/>
        <end position="483"/>
    </location>
</feature>
<evidence type="ECO:0000256" key="5">
    <source>
        <dbReference type="ARBA" id="ARBA00022801"/>
    </source>
</evidence>
<dbReference type="InterPro" id="IPR002509">
    <property type="entry name" value="NODB_dom"/>
</dbReference>
<evidence type="ECO:0000256" key="9">
    <source>
        <dbReference type="PROSITE-ProRule" id="PRU00261"/>
    </source>
</evidence>
<dbReference type="PANTHER" id="PTHR46471">
    <property type="entry name" value="CHITIN DEACETYLASE"/>
    <property type="match status" value="1"/>
</dbReference>
<dbReference type="GO" id="GO:0045493">
    <property type="term" value="P:xylan catabolic process"/>
    <property type="evidence" value="ECO:0007669"/>
    <property type="project" value="UniProtKB-KW"/>
</dbReference>
<comment type="caution">
    <text evidence="9">Lacks conserved residue(s) required for the propagation of feature annotation.</text>
</comment>
<dbReference type="InterPro" id="IPR011330">
    <property type="entry name" value="Glyco_hydro/deAcase_b/a-brl"/>
</dbReference>
<evidence type="ECO:0000256" key="3">
    <source>
        <dbReference type="ARBA" id="ARBA00022723"/>
    </source>
</evidence>
<comment type="cofactor">
    <cofactor evidence="1">
        <name>Co(2+)</name>
        <dbReference type="ChEBI" id="CHEBI:48828"/>
    </cofactor>
</comment>
<dbReference type="PANTHER" id="PTHR46471:SF4">
    <property type="entry name" value="CHITIN DEACETYLASE"/>
    <property type="match status" value="1"/>
</dbReference>
<evidence type="ECO:0000256" key="10">
    <source>
        <dbReference type="SAM" id="MobiDB-lite"/>
    </source>
</evidence>
<keyword evidence="14" id="KW-0624">Polysaccharide degradation</keyword>
<dbReference type="InterPro" id="IPR036861">
    <property type="entry name" value="Endochitinase-like_sf"/>
</dbReference>
<keyword evidence="2 9" id="KW-0147">Chitin-binding</keyword>
<feature type="chain" id="PRO_5047481065" evidence="11">
    <location>
        <begin position="21"/>
        <end position="509"/>
    </location>
</feature>
<dbReference type="InterPro" id="IPR001002">
    <property type="entry name" value="Chitin-bd_1"/>
</dbReference>
<keyword evidence="5 14" id="KW-0378">Hydrolase</keyword>
<dbReference type="Pfam" id="PF01522">
    <property type="entry name" value="Polysacc_deac_1"/>
    <property type="match status" value="1"/>
</dbReference>
<dbReference type="PROSITE" id="PS50941">
    <property type="entry name" value="CHIT_BIND_I_2"/>
    <property type="match status" value="1"/>
</dbReference>
<feature type="region of interest" description="Disordered" evidence="10">
    <location>
        <begin position="373"/>
        <end position="394"/>
    </location>
</feature>
<keyword evidence="9" id="KW-1015">Disulfide bond</keyword>
<name>A0ABQ1AGT6_9EURO</name>
<keyword evidence="6" id="KW-0843">Virulence</keyword>
<feature type="disulfide bond" evidence="9">
    <location>
        <begin position="398"/>
        <end position="413"/>
    </location>
</feature>
<feature type="domain" description="Chitin-binding type-1" evidence="12">
    <location>
        <begin position="395"/>
        <end position="439"/>
    </location>
</feature>
<dbReference type="CDD" id="cd00035">
    <property type="entry name" value="ChtBD1"/>
    <property type="match status" value="1"/>
</dbReference>
<keyword evidence="14" id="KW-0326">Glycosidase</keyword>
<dbReference type="Gene3D" id="3.30.60.10">
    <property type="entry name" value="Endochitinase-like"/>
    <property type="match status" value="1"/>
</dbReference>
<dbReference type="EMBL" id="BLKG01000024">
    <property type="protein sequence ID" value="GFF81627.1"/>
    <property type="molecule type" value="Genomic_DNA"/>
</dbReference>
<keyword evidence="7" id="KW-0119">Carbohydrate metabolism</keyword>
<keyword evidence="3" id="KW-0479">Metal-binding</keyword>
<evidence type="ECO:0000259" key="12">
    <source>
        <dbReference type="PROSITE" id="PS50941"/>
    </source>
</evidence>
<organism evidence="14 15">
    <name type="scientific">Aspergillus udagawae</name>
    <dbReference type="NCBI Taxonomy" id="91492"/>
    <lineage>
        <taxon>Eukaryota</taxon>
        <taxon>Fungi</taxon>
        <taxon>Dikarya</taxon>
        <taxon>Ascomycota</taxon>
        <taxon>Pezizomycotina</taxon>
        <taxon>Eurotiomycetes</taxon>
        <taxon>Eurotiomycetidae</taxon>
        <taxon>Eurotiales</taxon>
        <taxon>Aspergillaceae</taxon>
        <taxon>Aspergillus</taxon>
        <taxon>Aspergillus subgen. Fumigati</taxon>
    </lineage>
</organism>
<protein>
    <submittedName>
        <fullName evidence="14">Bifunctional xylanase/deacetylase</fullName>
    </submittedName>
</protein>
<reference evidence="14 15" key="1">
    <citation type="submission" date="2020-01" db="EMBL/GenBank/DDBJ databases">
        <title>Draft genome sequence of Aspergillus udagawae IFM 53868.</title>
        <authorList>
            <person name="Takahashi H."/>
            <person name="Yaguchi T."/>
        </authorList>
    </citation>
    <scope>NUCLEOTIDE SEQUENCE [LARGE SCALE GENOMIC DNA]</scope>
    <source>
        <strain evidence="14 15">IFM 53868</strain>
    </source>
</reference>
<feature type="domain" description="NodB homology" evidence="13">
    <location>
        <begin position="150"/>
        <end position="347"/>
    </location>
</feature>
<evidence type="ECO:0000256" key="1">
    <source>
        <dbReference type="ARBA" id="ARBA00001941"/>
    </source>
</evidence>
<keyword evidence="4 11" id="KW-0732">Signal</keyword>
<evidence type="ECO:0000259" key="13">
    <source>
        <dbReference type="PROSITE" id="PS51677"/>
    </source>
</evidence>
<evidence type="ECO:0000256" key="6">
    <source>
        <dbReference type="ARBA" id="ARBA00023026"/>
    </source>
</evidence>
<dbReference type="SUPFAM" id="SSF88713">
    <property type="entry name" value="Glycoside hydrolase/deacetylase"/>
    <property type="match status" value="1"/>
</dbReference>
<comment type="caution">
    <text evidence="14">The sequence shown here is derived from an EMBL/GenBank/DDBJ whole genome shotgun (WGS) entry which is preliminary data.</text>
</comment>
<evidence type="ECO:0000313" key="15">
    <source>
        <dbReference type="Proteomes" id="UP000465266"/>
    </source>
</evidence>
<keyword evidence="8" id="KW-0170">Cobalt</keyword>
<keyword evidence="14" id="KW-0858">Xylan degradation</keyword>
<evidence type="ECO:0000256" key="11">
    <source>
        <dbReference type="SAM" id="SignalP"/>
    </source>
</evidence>
<dbReference type="Gene3D" id="3.20.20.370">
    <property type="entry name" value="Glycoside hydrolase/deacetylase"/>
    <property type="match status" value="1"/>
</dbReference>
<dbReference type="PROSITE" id="PS51677">
    <property type="entry name" value="NODB"/>
    <property type="match status" value="1"/>
</dbReference>
<dbReference type="GO" id="GO:0016798">
    <property type="term" value="F:hydrolase activity, acting on glycosyl bonds"/>
    <property type="evidence" value="ECO:0007669"/>
    <property type="project" value="UniProtKB-KW"/>
</dbReference>
<sequence length="509" mass="55158">MRIRHWLLLPILGLEAHTFARNIVKLQPGHHTSQSVHLPDGNVTPHLLIRSGDGVRCGPGVGTCSDGKCCSTAGIFSLLLVQPHAQTNPFFPGYCGTTQAHCRSPDCQLDFGHCDAHESPEGPPVEDIPRPHVGAVPYGPHVIRSCAKAGTIALTFDDGPNKYTAELLDLLDRYDAKATFFISGINNAKGPIDHPDLPWASLIQRMQHTGHQIASHTWSHQDLSKVTPDQRRQQMLKNEAAFRNVLGRIPTYMRPPYSSCLAETGCLDDMGTMGYHIILYDVDTKDYSHDSPIAIQVSKDTFDAALVPWKASEKSWLVIAHDVHEQTVRNLTEHMLRRMAEYGYKAVTVGECLQDPQEFWYREAGEPLINTAVRKSSSPETHDVRPNASKPISPDGKCGREYTCAGSSFGPCCSSSDYCGTSNLHCGFGCQPEAGNCFSLDEPSHNDTNGPIRKPTAGPGSGPNDPSNGDGLPGDGSVRKPVKSEANPAVHALSAAACLMLVICATAIA</sequence>
<evidence type="ECO:0000256" key="4">
    <source>
        <dbReference type="ARBA" id="ARBA00022729"/>
    </source>
</evidence>
<accession>A0ABQ1AGT6</accession>
<evidence type="ECO:0000256" key="2">
    <source>
        <dbReference type="ARBA" id="ARBA00022669"/>
    </source>
</evidence>
<feature type="signal peptide" evidence="11">
    <location>
        <begin position="1"/>
        <end position="20"/>
    </location>
</feature>
<feature type="disulfide bond" evidence="9">
    <location>
        <begin position="412"/>
        <end position="426"/>
    </location>
</feature>
<keyword evidence="15" id="KW-1185">Reference proteome</keyword>
<evidence type="ECO:0000313" key="14">
    <source>
        <dbReference type="EMBL" id="GFF81627.1"/>
    </source>
</evidence>
<evidence type="ECO:0000256" key="8">
    <source>
        <dbReference type="ARBA" id="ARBA00023285"/>
    </source>
</evidence>
<dbReference type="SUPFAM" id="SSF57016">
    <property type="entry name" value="Plant lectins/antimicrobial peptides"/>
    <property type="match status" value="2"/>
</dbReference>
<dbReference type="CDD" id="cd10951">
    <property type="entry name" value="CE4_ClCDA_like"/>
    <property type="match status" value="1"/>
</dbReference>
<dbReference type="CDD" id="cd11618">
    <property type="entry name" value="ChtBD1_1"/>
    <property type="match status" value="1"/>
</dbReference>
<gene>
    <name evidence="14" type="ORF">IFM53868_03195</name>
</gene>
<proteinExistence type="predicted"/>